<dbReference type="Pfam" id="PF02684">
    <property type="entry name" value="LpxB"/>
    <property type="match status" value="1"/>
</dbReference>
<evidence type="ECO:0000313" key="12">
    <source>
        <dbReference type="EMBL" id="PDH41289.1"/>
    </source>
</evidence>
<dbReference type="InterPro" id="IPR003835">
    <property type="entry name" value="Glyco_trans_19"/>
</dbReference>
<evidence type="ECO:0000256" key="6">
    <source>
        <dbReference type="ARBA" id="ARBA00022556"/>
    </source>
</evidence>
<evidence type="ECO:0000256" key="7">
    <source>
        <dbReference type="ARBA" id="ARBA00022676"/>
    </source>
</evidence>
<comment type="catalytic activity">
    <reaction evidence="10 11">
        <text>a lipid X + a UDP-2-N,3-O-bis[(3R)-3-hydroxyacyl]-alpha-D-glucosamine = a lipid A disaccharide + UDP + H(+)</text>
        <dbReference type="Rhea" id="RHEA:67828"/>
        <dbReference type="ChEBI" id="CHEBI:15378"/>
        <dbReference type="ChEBI" id="CHEBI:58223"/>
        <dbReference type="ChEBI" id="CHEBI:137748"/>
        <dbReference type="ChEBI" id="CHEBI:176338"/>
        <dbReference type="ChEBI" id="CHEBI:176343"/>
        <dbReference type="EC" id="2.4.1.182"/>
    </reaction>
</comment>
<keyword evidence="9 11" id="KW-0443">Lipid metabolism</keyword>
<dbReference type="EMBL" id="NTKD01000005">
    <property type="protein sequence ID" value="PDH41289.1"/>
    <property type="molecule type" value="Genomic_DNA"/>
</dbReference>
<dbReference type="HAMAP" id="MF_00392">
    <property type="entry name" value="LpxB"/>
    <property type="match status" value="1"/>
</dbReference>
<dbReference type="GO" id="GO:0005543">
    <property type="term" value="F:phospholipid binding"/>
    <property type="evidence" value="ECO:0007669"/>
    <property type="project" value="TreeGrafter"/>
</dbReference>
<dbReference type="EC" id="2.4.1.182" evidence="3 11"/>
<dbReference type="NCBIfam" id="TIGR00215">
    <property type="entry name" value="lpxB"/>
    <property type="match status" value="1"/>
</dbReference>
<gene>
    <name evidence="11 12" type="primary">lpxB</name>
    <name evidence="12" type="ORF">CNE99_02020</name>
</gene>
<dbReference type="AlphaFoldDB" id="A0A2A5WXN7"/>
<dbReference type="PANTHER" id="PTHR30372">
    <property type="entry name" value="LIPID-A-DISACCHARIDE SYNTHASE"/>
    <property type="match status" value="1"/>
</dbReference>
<proteinExistence type="inferred from homology"/>
<evidence type="ECO:0000256" key="9">
    <source>
        <dbReference type="ARBA" id="ARBA00023098"/>
    </source>
</evidence>
<evidence type="ECO:0000256" key="10">
    <source>
        <dbReference type="ARBA" id="ARBA00048975"/>
    </source>
</evidence>
<comment type="function">
    <text evidence="1 11">Condensation of UDP-2,3-diacylglucosamine and 2,3-diacylglucosamine-1-phosphate to form lipid A disaccharide, a precursor of lipid A, a phosphorylated glycolipid that anchors the lipopolysaccharide to the outer membrane of the cell.</text>
</comment>
<dbReference type="PANTHER" id="PTHR30372:SF4">
    <property type="entry name" value="LIPID-A-DISACCHARIDE SYNTHASE, MITOCHONDRIAL-RELATED"/>
    <property type="match status" value="1"/>
</dbReference>
<comment type="similarity">
    <text evidence="2 11">Belongs to the LpxB family.</text>
</comment>
<dbReference type="GO" id="GO:0009245">
    <property type="term" value="P:lipid A biosynthetic process"/>
    <property type="evidence" value="ECO:0007669"/>
    <property type="project" value="UniProtKB-UniRule"/>
</dbReference>
<evidence type="ECO:0000256" key="11">
    <source>
        <dbReference type="HAMAP-Rule" id="MF_00392"/>
    </source>
</evidence>
<name>A0A2A5WXN7_9GAMM</name>
<evidence type="ECO:0000313" key="13">
    <source>
        <dbReference type="Proteomes" id="UP000219327"/>
    </source>
</evidence>
<keyword evidence="5 11" id="KW-0444">Lipid biosynthesis</keyword>
<dbReference type="UniPathway" id="UPA00973"/>
<sequence>MQNRKSPDPLNIALVAGEASGDNLGASLMKALSLRCPGSRFVGIGGDRMSAAGQEAWLHSDELSVNGIVDPLKRLPSILRTLYDSRDRILAAGVDCFVGVDFNFFNLWLAGLLRARGVTTVHYVSPTVWAWRTGRLKKIKRSVDLMLTLYPFEAEIYAQHGIRATFVGHPRADLIEPLDGDTPEATLNNIEVARREAAVNLGADPAVLTIALLPGSRGAEVATSGMDFLEAATLLQTNLDKPVQFLIPAANQRRREQIESMVERLRVNMRVSVNNDALQSMSASHVVLANGGTATLEAMLLRKPMVMSYRLGAATYALVSRMMKIDHFALPNILAGRTLVPELIQKSATPERLAEAVEAELIRDPGELLAEFGRIHAQLRQDAGGRAADAVLALIRP</sequence>
<comment type="pathway">
    <text evidence="11">Bacterial outer membrane biogenesis; LPS lipid A biosynthesis.</text>
</comment>
<evidence type="ECO:0000256" key="2">
    <source>
        <dbReference type="ARBA" id="ARBA00007868"/>
    </source>
</evidence>
<reference evidence="12 13" key="1">
    <citation type="submission" date="2017-08" db="EMBL/GenBank/DDBJ databases">
        <title>Fine stratification of microbial communities through a metagenomic profile of the photic zone.</title>
        <authorList>
            <person name="Haro-Moreno J.M."/>
            <person name="Lopez-Perez M."/>
            <person name="De La Torre J."/>
            <person name="Picazo A."/>
            <person name="Camacho A."/>
            <person name="Rodriguez-Valera F."/>
        </authorList>
    </citation>
    <scope>NUCLEOTIDE SEQUENCE [LARGE SCALE GENOMIC DNA]</scope>
    <source>
        <strain evidence="12">MED-G24</strain>
    </source>
</reference>
<dbReference type="Proteomes" id="UP000219327">
    <property type="component" value="Unassembled WGS sequence"/>
</dbReference>
<keyword evidence="8 11" id="KW-0808">Transferase</keyword>
<comment type="caution">
    <text evidence="12">The sequence shown here is derived from an EMBL/GenBank/DDBJ whole genome shotgun (WGS) entry which is preliminary data.</text>
</comment>
<evidence type="ECO:0000256" key="8">
    <source>
        <dbReference type="ARBA" id="ARBA00022679"/>
    </source>
</evidence>
<keyword evidence="6 11" id="KW-0441">Lipid A biosynthesis</keyword>
<evidence type="ECO:0000256" key="4">
    <source>
        <dbReference type="ARBA" id="ARBA00020902"/>
    </source>
</evidence>
<dbReference type="GO" id="GO:0008915">
    <property type="term" value="F:lipid-A-disaccharide synthase activity"/>
    <property type="evidence" value="ECO:0007669"/>
    <property type="project" value="UniProtKB-UniRule"/>
</dbReference>
<evidence type="ECO:0000256" key="1">
    <source>
        <dbReference type="ARBA" id="ARBA00002056"/>
    </source>
</evidence>
<protein>
    <recommendedName>
        <fullName evidence="4 11">Lipid-A-disaccharide synthase</fullName>
        <ecNumber evidence="3 11">2.4.1.182</ecNumber>
    </recommendedName>
</protein>
<dbReference type="SUPFAM" id="SSF53756">
    <property type="entry name" value="UDP-Glycosyltransferase/glycogen phosphorylase"/>
    <property type="match status" value="1"/>
</dbReference>
<keyword evidence="7 11" id="KW-0328">Glycosyltransferase</keyword>
<evidence type="ECO:0000256" key="3">
    <source>
        <dbReference type="ARBA" id="ARBA00012687"/>
    </source>
</evidence>
<dbReference type="GO" id="GO:0016020">
    <property type="term" value="C:membrane"/>
    <property type="evidence" value="ECO:0007669"/>
    <property type="project" value="GOC"/>
</dbReference>
<organism evidence="12 13">
    <name type="scientific">OM182 bacterium MED-G24</name>
    <dbReference type="NCBI Taxonomy" id="1986255"/>
    <lineage>
        <taxon>Bacteria</taxon>
        <taxon>Pseudomonadati</taxon>
        <taxon>Pseudomonadota</taxon>
        <taxon>Gammaproteobacteria</taxon>
        <taxon>OMG group</taxon>
        <taxon>OM182 clade</taxon>
    </lineage>
</organism>
<evidence type="ECO:0000256" key="5">
    <source>
        <dbReference type="ARBA" id="ARBA00022516"/>
    </source>
</evidence>
<accession>A0A2A5WXN7</accession>